<evidence type="ECO:0000256" key="2">
    <source>
        <dbReference type="ARBA" id="ARBA00004651"/>
    </source>
</evidence>
<evidence type="ECO:0000256" key="8">
    <source>
        <dbReference type="ARBA" id="ARBA00022777"/>
    </source>
</evidence>
<dbReference type="PRINTS" id="PR00344">
    <property type="entry name" value="BCTRLSENSOR"/>
</dbReference>
<dbReference type="Pfam" id="PF08448">
    <property type="entry name" value="PAS_4"/>
    <property type="match status" value="2"/>
</dbReference>
<dbReference type="NCBIfam" id="TIGR00229">
    <property type="entry name" value="sensory_box"/>
    <property type="match status" value="4"/>
</dbReference>
<evidence type="ECO:0000256" key="7">
    <source>
        <dbReference type="ARBA" id="ARBA00022692"/>
    </source>
</evidence>
<dbReference type="SMART" id="SM00388">
    <property type="entry name" value="HisKA"/>
    <property type="match status" value="1"/>
</dbReference>
<dbReference type="SMART" id="SM00304">
    <property type="entry name" value="HAMP"/>
    <property type="match status" value="1"/>
</dbReference>
<keyword evidence="8" id="KW-0418">Kinase</keyword>
<evidence type="ECO:0000256" key="3">
    <source>
        <dbReference type="ARBA" id="ARBA00012438"/>
    </source>
</evidence>
<dbReference type="EMBL" id="JBHTLJ010000001">
    <property type="protein sequence ID" value="MFD1161038.1"/>
    <property type="molecule type" value="Genomic_DNA"/>
</dbReference>
<evidence type="ECO:0000259" key="13">
    <source>
        <dbReference type="PROSITE" id="PS50113"/>
    </source>
</evidence>
<evidence type="ECO:0000259" key="11">
    <source>
        <dbReference type="PROSITE" id="PS50109"/>
    </source>
</evidence>
<sequence>MSIVYFSMVSHFERQEGDKLKNNVIQSAKSIDNFMFTRVKDLNILSNNPLFSTSSNTTISNYLSRVVEQYPYYDNITFINTEAIILASSSKEHIGLNIIDIEPDIEEEFYKTLNGGDDDVYISDIAKISQKEINENLPLDIELLSNVIDLDGNVIGVLVGFVNVQFIKDITYDIDNRTIGNEYAYLVNSTGDVVISANPKTVILQPHPDLSFKELQRKLKNEENGYIIYKNSKGKKVISGFSDLSEYGTDKVGNWSLISTAPYDDIMVPIYQILYKELITFGVILLLLFLLTINLSRSLSKPITQLQKAVSKFDINNKPLELKIDTKDEVEELSLSFNTMSKNIYNSSEERKRIANLLNESKEQLDNIINNIGDPVFVKDDQSRLLIVNDAFCNIFNLSKPDIIGLTLAEHVTEEERESFLKIDKQVLEDGIENTNEESLTIKDHETRIISTKKTRYIDKNGTKFLIGVIRDITDRKKVEEKILEIQQKLEAAIRIGNIGYWSWDIINDKVEWSDLMYEIYDVDPNTPLKYDTVLSCVHPDDREFHNRLVEQRIKNKDNSPFEYRVLCKDNTIKYVMVQMEVVENNQGEAIAFQGTVIDISERKKAEAKLIESEEYLDNIINNIGDPVFVKDHKSRFLIANDAFYKLFNREKDEILGKIFANSVPPEERERYLKVDNLVLSEGIEDVNEDSVNVEGGETRFISTKKTRFIDEKGNKYLIGVIRDITERKKQEETLKESEAKFRAMVDASPIGIFFVNPDGNVTYGNAADIRMIGLTQEEALGLNWVNAIHPEDRERVTKKWVDAMEAGIPYKDQGRYLHKDGKIVFWDVITAPVIIDNEITGYIGMVVDITEKVKSEEEITKYKNHLEELVELRTNQLEKEKIKAQSADLMKSAFLATMSHELRTPMNSIIGFTGILLKEIAGPLNEEQKKQLEMVKNSGEHLLGLINDVLDISKIEAGKLKVSFYPFNYLSCLEKTIEFLLPQASKKGLDIKTEISSMDITLVSDERRIEQILLNLLSNAIKFSKTGTVLVKVAVKDKTLVTQVIDQGIGISKNDIIKLFMPFIQLEGGLSRNHEGTGLGLAISKNLIEKLGGSIHVESELGKGSNFTFKLPLEHSNNK</sequence>
<dbReference type="InterPro" id="IPR004358">
    <property type="entry name" value="Sig_transdc_His_kin-like_C"/>
</dbReference>
<dbReference type="InterPro" id="IPR003594">
    <property type="entry name" value="HATPase_dom"/>
</dbReference>
<keyword evidence="5" id="KW-0597">Phosphoprotein</keyword>
<dbReference type="Pfam" id="PF00512">
    <property type="entry name" value="HisKA"/>
    <property type="match status" value="1"/>
</dbReference>
<dbReference type="InterPro" id="IPR003661">
    <property type="entry name" value="HisK_dim/P_dom"/>
</dbReference>
<evidence type="ECO:0000256" key="9">
    <source>
        <dbReference type="ARBA" id="ARBA00022989"/>
    </source>
</evidence>
<evidence type="ECO:0000256" key="5">
    <source>
        <dbReference type="ARBA" id="ARBA00022553"/>
    </source>
</evidence>
<dbReference type="InterPro" id="IPR000700">
    <property type="entry name" value="PAS-assoc_C"/>
</dbReference>
<evidence type="ECO:0000313" key="15">
    <source>
        <dbReference type="EMBL" id="MFD1161038.1"/>
    </source>
</evidence>
<dbReference type="PROSITE" id="PS50885">
    <property type="entry name" value="HAMP"/>
    <property type="match status" value="1"/>
</dbReference>
<dbReference type="InterPro" id="IPR001610">
    <property type="entry name" value="PAC"/>
</dbReference>
<dbReference type="Pfam" id="PF02743">
    <property type="entry name" value="dCache_1"/>
    <property type="match status" value="1"/>
</dbReference>
<feature type="domain" description="PAC" evidence="13">
    <location>
        <begin position="685"/>
        <end position="737"/>
    </location>
</feature>
<dbReference type="Gene3D" id="6.10.340.10">
    <property type="match status" value="1"/>
</dbReference>
<feature type="domain" description="HAMP" evidence="14">
    <location>
        <begin position="297"/>
        <end position="349"/>
    </location>
</feature>
<dbReference type="SUPFAM" id="SSF55785">
    <property type="entry name" value="PYP-like sensor domain (PAS domain)"/>
    <property type="match status" value="4"/>
</dbReference>
<dbReference type="InterPro" id="IPR035965">
    <property type="entry name" value="PAS-like_dom_sf"/>
</dbReference>
<dbReference type="SMART" id="SM00086">
    <property type="entry name" value="PAC"/>
    <property type="match status" value="3"/>
</dbReference>
<dbReference type="SUPFAM" id="SSF55874">
    <property type="entry name" value="ATPase domain of HSP90 chaperone/DNA topoisomerase II/histidine kinase"/>
    <property type="match status" value="1"/>
</dbReference>
<protein>
    <recommendedName>
        <fullName evidence="3">histidine kinase</fullName>
        <ecNumber evidence="3">2.7.13.3</ecNumber>
    </recommendedName>
</protein>
<feature type="domain" description="PAS" evidence="12">
    <location>
        <begin position="613"/>
        <end position="683"/>
    </location>
</feature>
<dbReference type="SUPFAM" id="SSF47384">
    <property type="entry name" value="Homodimeric domain of signal transducing histidine kinase"/>
    <property type="match status" value="1"/>
</dbReference>
<organism evidence="15 16">
    <name type="scientific">Hwangdonia seohaensis</name>
    <dbReference type="NCBI Taxonomy" id="1240727"/>
    <lineage>
        <taxon>Bacteria</taxon>
        <taxon>Pseudomonadati</taxon>
        <taxon>Bacteroidota</taxon>
        <taxon>Flavobacteriia</taxon>
        <taxon>Flavobacteriales</taxon>
        <taxon>Flavobacteriaceae</taxon>
        <taxon>Hwangdonia</taxon>
    </lineage>
</organism>
<dbReference type="PANTHER" id="PTHR43047">
    <property type="entry name" value="TWO-COMPONENT HISTIDINE PROTEIN KINASE"/>
    <property type="match status" value="1"/>
</dbReference>
<dbReference type="PANTHER" id="PTHR43047:SF63">
    <property type="entry name" value="HISTIDINE KINASE"/>
    <property type="match status" value="1"/>
</dbReference>
<evidence type="ECO:0000259" key="14">
    <source>
        <dbReference type="PROSITE" id="PS50885"/>
    </source>
</evidence>
<dbReference type="InterPro" id="IPR013767">
    <property type="entry name" value="PAS_fold"/>
</dbReference>
<feature type="domain" description="Histidine kinase" evidence="11">
    <location>
        <begin position="898"/>
        <end position="1116"/>
    </location>
</feature>
<dbReference type="InterPro" id="IPR005467">
    <property type="entry name" value="His_kinase_dom"/>
</dbReference>
<dbReference type="RefSeq" id="WP_311935349.1">
    <property type="nucleotide sequence ID" value="NZ_JAVSCK010000001.1"/>
</dbReference>
<evidence type="ECO:0000256" key="6">
    <source>
        <dbReference type="ARBA" id="ARBA00022679"/>
    </source>
</evidence>
<dbReference type="SUPFAM" id="SSF158472">
    <property type="entry name" value="HAMP domain-like"/>
    <property type="match status" value="1"/>
</dbReference>
<dbReference type="SMART" id="SM00387">
    <property type="entry name" value="HATPase_c"/>
    <property type="match status" value="1"/>
</dbReference>
<dbReference type="Pfam" id="PF02518">
    <property type="entry name" value="HATPase_c"/>
    <property type="match status" value="1"/>
</dbReference>
<evidence type="ECO:0000313" key="16">
    <source>
        <dbReference type="Proteomes" id="UP001597163"/>
    </source>
</evidence>
<keyword evidence="16" id="KW-1185">Reference proteome</keyword>
<dbReference type="SMART" id="SM00091">
    <property type="entry name" value="PAS"/>
    <property type="match status" value="4"/>
</dbReference>
<feature type="domain" description="PAC" evidence="13">
    <location>
        <begin position="434"/>
        <end position="485"/>
    </location>
</feature>
<proteinExistence type="predicted"/>
<evidence type="ECO:0000256" key="10">
    <source>
        <dbReference type="ARBA" id="ARBA00023136"/>
    </source>
</evidence>
<keyword evidence="7" id="KW-0812">Transmembrane</keyword>
<evidence type="ECO:0000256" key="1">
    <source>
        <dbReference type="ARBA" id="ARBA00000085"/>
    </source>
</evidence>
<dbReference type="Gene3D" id="1.10.287.130">
    <property type="match status" value="1"/>
</dbReference>
<dbReference type="Pfam" id="PF08447">
    <property type="entry name" value="PAS_3"/>
    <property type="match status" value="1"/>
</dbReference>
<comment type="caution">
    <text evidence="15">The sequence shown here is derived from an EMBL/GenBank/DDBJ whole genome shotgun (WGS) entry which is preliminary data.</text>
</comment>
<dbReference type="EC" id="2.7.13.3" evidence="3"/>
<gene>
    <name evidence="15" type="ORF">ACFQ2E_01330</name>
</gene>
<comment type="catalytic activity">
    <reaction evidence="1">
        <text>ATP + protein L-histidine = ADP + protein N-phospho-L-histidine.</text>
        <dbReference type="EC" id="2.7.13.3"/>
    </reaction>
</comment>
<feature type="domain" description="PAS" evidence="12">
    <location>
        <begin position="738"/>
        <end position="808"/>
    </location>
</feature>
<accession>A0ABW3R7W7</accession>
<dbReference type="Pfam" id="PF00989">
    <property type="entry name" value="PAS"/>
    <property type="match status" value="1"/>
</dbReference>
<dbReference type="InterPro" id="IPR013656">
    <property type="entry name" value="PAS_4"/>
</dbReference>
<dbReference type="InterPro" id="IPR036890">
    <property type="entry name" value="HATPase_C_sf"/>
</dbReference>
<keyword evidence="6" id="KW-0808">Transferase</keyword>
<dbReference type="InterPro" id="IPR013655">
    <property type="entry name" value="PAS_fold_3"/>
</dbReference>
<evidence type="ECO:0000259" key="12">
    <source>
        <dbReference type="PROSITE" id="PS50112"/>
    </source>
</evidence>
<dbReference type="Pfam" id="PF00672">
    <property type="entry name" value="HAMP"/>
    <property type="match status" value="1"/>
</dbReference>
<keyword evidence="9" id="KW-1133">Transmembrane helix</keyword>
<dbReference type="PROSITE" id="PS50109">
    <property type="entry name" value="HIS_KIN"/>
    <property type="match status" value="1"/>
</dbReference>
<dbReference type="CDD" id="cd16922">
    <property type="entry name" value="HATPase_EvgS-ArcB-TorS-like"/>
    <property type="match status" value="1"/>
</dbReference>
<dbReference type="PROSITE" id="PS50112">
    <property type="entry name" value="PAS"/>
    <property type="match status" value="3"/>
</dbReference>
<name>A0ABW3R7W7_9FLAO</name>
<dbReference type="Proteomes" id="UP001597163">
    <property type="component" value="Unassembled WGS sequence"/>
</dbReference>
<reference evidence="16" key="1">
    <citation type="journal article" date="2019" name="Int. J. Syst. Evol. Microbiol.">
        <title>The Global Catalogue of Microorganisms (GCM) 10K type strain sequencing project: providing services to taxonomists for standard genome sequencing and annotation.</title>
        <authorList>
            <consortium name="The Broad Institute Genomics Platform"/>
            <consortium name="The Broad Institute Genome Sequencing Center for Infectious Disease"/>
            <person name="Wu L."/>
            <person name="Ma J."/>
        </authorList>
    </citation>
    <scope>NUCLEOTIDE SEQUENCE [LARGE SCALE GENOMIC DNA]</scope>
    <source>
        <strain evidence="16">CCUG 63246</strain>
    </source>
</reference>
<dbReference type="CDD" id="cd18774">
    <property type="entry name" value="PDC2_HK_sensor"/>
    <property type="match status" value="1"/>
</dbReference>
<comment type="subcellular location">
    <subcellularLocation>
        <location evidence="2">Cell membrane</location>
        <topology evidence="2">Multi-pass membrane protein</topology>
    </subcellularLocation>
</comment>
<dbReference type="Gene3D" id="3.30.565.10">
    <property type="entry name" value="Histidine kinase-like ATPase, C-terminal domain"/>
    <property type="match status" value="1"/>
</dbReference>
<dbReference type="Gene3D" id="3.30.450.20">
    <property type="entry name" value="PAS domain"/>
    <property type="match status" value="5"/>
</dbReference>
<dbReference type="InterPro" id="IPR003660">
    <property type="entry name" value="HAMP_dom"/>
</dbReference>
<dbReference type="InterPro" id="IPR000014">
    <property type="entry name" value="PAS"/>
</dbReference>
<feature type="domain" description="PAC" evidence="13">
    <location>
        <begin position="811"/>
        <end position="862"/>
    </location>
</feature>
<dbReference type="PROSITE" id="PS50113">
    <property type="entry name" value="PAC"/>
    <property type="match status" value="4"/>
</dbReference>
<feature type="domain" description="PAS" evidence="12">
    <location>
        <begin position="361"/>
        <end position="431"/>
    </location>
</feature>
<keyword evidence="4" id="KW-1003">Cell membrane</keyword>
<dbReference type="CDD" id="cd00082">
    <property type="entry name" value="HisKA"/>
    <property type="match status" value="1"/>
</dbReference>
<feature type="domain" description="PAC" evidence="13">
    <location>
        <begin position="560"/>
        <end position="612"/>
    </location>
</feature>
<dbReference type="InterPro" id="IPR036097">
    <property type="entry name" value="HisK_dim/P_sf"/>
</dbReference>
<dbReference type="Gene3D" id="2.10.70.100">
    <property type="match status" value="1"/>
</dbReference>
<dbReference type="InterPro" id="IPR033479">
    <property type="entry name" value="dCache_1"/>
</dbReference>
<dbReference type="CDD" id="cd06225">
    <property type="entry name" value="HAMP"/>
    <property type="match status" value="1"/>
</dbReference>
<evidence type="ECO:0000256" key="4">
    <source>
        <dbReference type="ARBA" id="ARBA00022475"/>
    </source>
</evidence>
<keyword evidence="10" id="KW-0472">Membrane</keyword>
<dbReference type="CDD" id="cd00130">
    <property type="entry name" value="PAS"/>
    <property type="match status" value="4"/>
</dbReference>